<dbReference type="Pfam" id="PF13855">
    <property type="entry name" value="LRR_8"/>
    <property type="match status" value="2"/>
</dbReference>
<name>A0AA36HY37_9DINO</name>
<dbReference type="InterPro" id="IPR001611">
    <property type="entry name" value="Leu-rich_rpt"/>
</dbReference>
<dbReference type="AlphaFoldDB" id="A0AA36HY37"/>
<protein>
    <submittedName>
        <fullName evidence="5">Uncharacterized protein</fullName>
    </submittedName>
</protein>
<keyword evidence="3" id="KW-0472">Membrane</keyword>
<keyword evidence="3" id="KW-1133">Transmembrane helix</keyword>
<evidence type="ECO:0000313" key="5">
    <source>
        <dbReference type="EMBL" id="CAJ1377449.1"/>
    </source>
</evidence>
<dbReference type="PROSITE" id="PS51450">
    <property type="entry name" value="LRR"/>
    <property type="match status" value="1"/>
</dbReference>
<feature type="transmembrane region" description="Helical" evidence="3">
    <location>
        <begin position="399"/>
        <end position="417"/>
    </location>
</feature>
<evidence type="ECO:0000256" key="3">
    <source>
        <dbReference type="SAM" id="Phobius"/>
    </source>
</evidence>
<evidence type="ECO:0000256" key="2">
    <source>
        <dbReference type="ARBA" id="ARBA00022737"/>
    </source>
</evidence>
<keyword evidence="3" id="KW-0812">Transmembrane</keyword>
<dbReference type="InterPro" id="IPR032675">
    <property type="entry name" value="LRR_dom_sf"/>
</dbReference>
<dbReference type="InterPro" id="IPR003591">
    <property type="entry name" value="Leu-rich_rpt_typical-subtyp"/>
</dbReference>
<organism evidence="5 6">
    <name type="scientific">Effrenium voratum</name>
    <dbReference type="NCBI Taxonomy" id="2562239"/>
    <lineage>
        <taxon>Eukaryota</taxon>
        <taxon>Sar</taxon>
        <taxon>Alveolata</taxon>
        <taxon>Dinophyceae</taxon>
        <taxon>Suessiales</taxon>
        <taxon>Symbiodiniaceae</taxon>
        <taxon>Effrenium</taxon>
    </lineage>
</organism>
<accession>A0AA36HY37</accession>
<gene>
    <name evidence="5" type="ORF">EVOR1521_LOCUS6241</name>
</gene>
<dbReference type="SMART" id="SM00369">
    <property type="entry name" value="LRR_TYP"/>
    <property type="match status" value="4"/>
</dbReference>
<comment type="caution">
    <text evidence="5">The sequence shown here is derived from an EMBL/GenBank/DDBJ whole genome shotgun (WGS) entry which is preliminary data.</text>
</comment>
<dbReference type="FunFam" id="3.80.10.10:FF:000041">
    <property type="entry name" value="LRR receptor-like serine/threonine-protein kinase ERECTA"/>
    <property type="match status" value="2"/>
</dbReference>
<feature type="signal peptide" evidence="4">
    <location>
        <begin position="1"/>
        <end position="18"/>
    </location>
</feature>
<evidence type="ECO:0000256" key="4">
    <source>
        <dbReference type="SAM" id="SignalP"/>
    </source>
</evidence>
<feature type="transmembrane region" description="Helical" evidence="3">
    <location>
        <begin position="657"/>
        <end position="677"/>
    </location>
</feature>
<sequence>MGLLAALWLQFLCQAVGCRLEGSQAHALKEVLVALGLDDLDNSSADFETSLAAGSSKGCGSIGVFCEEVGTSCKVVLLAYQHLGLTGFLPEAIAGLPHLRKLKLSTNRLSGTIPKALGGLVHLREISFSRNQLTGEIPQELPESLEGLYLQDNHLTGGIPESFGRLRGLKGLDLSSNNLDGTIPESFENLVNLEHLWLSNNRLTGKLPALGNLQNLILLNVSQNHLEGKVPLAYRYLPEMAHADFRGNKLLPHSQALPNCAPFAKDPCQLFQYLDFSECLQCLGFSLGFAVAGAWCLRAMASRTPKPNSHVPNGAREVAAAALYPTRPSQTLYLALAVVAHFFAPCCMAWFVKPQVVLTLVALQKAVAAICSREVVAPNLLCLFFPQGLSARRRPCQTFLAELIGGPVVLVVLVVLVDMADLAQESPSFISQHDIVVAETIGSATVKAEFLPAICRLSLIYILTSFALSLCCPCGHVAPAASDVDRLARALASGEPVAQALEHPARELELVGEVRGLDAQGKGPADPVVRFENLGRRRLRASWGESRCEVQLLAAWRIYLDLGLTALTFCTDFFAAKKFLQGHFFWFAVVTLAASWCSMLVELPTWRNLRQEAQLSVRQGFYTDRMVALRNSERGVEGFLDLGVKVYGLPWGVTSDASFGAFLLGVLLNLRGLALVLRTRDQLAGYA</sequence>
<dbReference type="Gene3D" id="3.80.10.10">
    <property type="entry name" value="Ribonuclease Inhibitor"/>
    <property type="match status" value="2"/>
</dbReference>
<dbReference type="EMBL" id="CAUJNA010000463">
    <property type="protein sequence ID" value="CAJ1377449.1"/>
    <property type="molecule type" value="Genomic_DNA"/>
</dbReference>
<keyword evidence="1" id="KW-0433">Leucine-rich repeat</keyword>
<feature type="transmembrane region" description="Helical" evidence="3">
    <location>
        <begin position="332"/>
        <end position="352"/>
    </location>
</feature>
<proteinExistence type="predicted"/>
<keyword evidence="4" id="KW-0732">Signal</keyword>
<feature type="chain" id="PRO_5041433821" evidence="4">
    <location>
        <begin position="19"/>
        <end position="687"/>
    </location>
</feature>
<evidence type="ECO:0000313" key="6">
    <source>
        <dbReference type="Proteomes" id="UP001178507"/>
    </source>
</evidence>
<dbReference type="PANTHER" id="PTHR48064">
    <property type="entry name" value="OS01G0750400 PROTEIN"/>
    <property type="match status" value="1"/>
</dbReference>
<reference evidence="5" key="1">
    <citation type="submission" date="2023-08" db="EMBL/GenBank/DDBJ databases">
        <authorList>
            <person name="Chen Y."/>
            <person name="Shah S."/>
            <person name="Dougan E. K."/>
            <person name="Thang M."/>
            <person name="Chan C."/>
        </authorList>
    </citation>
    <scope>NUCLEOTIDE SEQUENCE</scope>
</reference>
<dbReference type="InterPro" id="IPR053038">
    <property type="entry name" value="RLP_Defense"/>
</dbReference>
<dbReference type="SUPFAM" id="SSF52058">
    <property type="entry name" value="L domain-like"/>
    <property type="match status" value="1"/>
</dbReference>
<feature type="transmembrane region" description="Helical" evidence="3">
    <location>
        <begin position="584"/>
        <end position="601"/>
    </location>
</feature>
<keyword evidence="2" id="KW-0677">Repeat</keyword>
<evidence type="ECO:0000256" key="1">
    <source>
        <dbReference type="ARBA" id="ARBA00022614"/>
    </source>
</evidence>
<dbReference type="Proteomes" id="UP001178507">
    <property type="component" value="Unassembled WGS sequence"/>
</dbReference>
<dbReference type="PANTHER" id="PTHR48064:SF6">
    <property type="entry name" value="RECEPTOR-LIKE PROTEIN KINASE 2"/>
    <property type="match status" value="1"/>
</dbReference>
<keyword evidence="6" id="KW-1185">Reference proteome</keyword>